<gene>
    <name evidence="7" type="ORF">QJU97_03680</name>
</gene>
<proteinExistence type="inferred from homology"/>
<evidence type="ECO:0000256" key="3">
    <source>
        <dbReference type="ARBA" id="ARBA00023295"/>
    </source>
</evidence>
<comment type="similarity">
    <text evidence="1 5">Belongs to the glycosyl hydrolase 1 family.</text>
</comment>
<dbReference type="Proteomes" id="UP001231736">
    <property type="component" value="Unassembled WGS sequence"/>
</dbReference>
<feature type="active site" description="Nucleophile" evidence="4">
    <location>
        <position position="386"/>
    </location>
</feature>
<dbReference type="InterPro" id="IPR001360">
    <property type="entry name" value="Glyco_hydro_1"/>
</dbReference>
<evidence type="ECO:0000256" key="4">
    <source>
        <dbReference type="PROSITE-ProRule" id="PRU10055"/>
    </source>
</evidence>
<dbReference type="PANTHER" id="PTHR10353:SF122">
    <property type="entry name" value="6-PHOSPHO-BETA-GLUCOSIDASE ASCB-RELATED"/>
    <property type="match status" value="1"/>
</dbReference>
<keyword evidence="3 6" id="KW-0326">Glycosidase</keyword>
<dbReference type="RefSeq" id="WP_306375705.1">
    <property type="nucleotide sequence ID" value="NZ_JASAYT010000008.1"/>
</dbReference>
<dbReference type="PRINTS" id="PR00131">
    <property type="entry name" value="GLHYDRLASE1"/>
</dbReference>
<evidence type="ECO:0000313" key="7">
    <source>
        <dbReference type="EMBL" id="MDP8174559.1"/>
    </source>
</evidence>
<dbReference type="Pfam" id="PF00232">
    <property type="entry name" value="Glyco_hydro_1"/>
    <property type="match status" value="1"/>
</dbReference>
<reference evidence="7" key="1">
    <citation type="journal article" date="2023" name="Front. Microbiol.">
        <title>Phylogeography and host specificity of Pasteurellaceae pathogenic to sea-farmed fish in the north-east Atlantic.</title>
        <authorList>
            <person name="Gulla S."/>
            <person name="Colquhoun D.J."/>
            <person name="Olsen A.B."/>
            <person name="Spilsberg B."/>
            <person name="Lagesen K."/>
            <person name="Aakesson C.P."/>
            <person name="Strom S."/>
            <person name="Manji F."/>
            <person name="Birkbeck T.H."/>
            <person name="Nilsen H.K."/>
        </authorList>
    </citation>
    <scope>NUCLEOTIDE SEQUENCE</scope>
    <source>
        <strain evidence="7">98B1</strain>
    </source>
</reference>
<sequence>MSNLNDFPKDFLWGGAIAANQVEGAFDQDGKGLSAPDMLAFVPKEERGGLQGTAIEVSSQRINDILSGKFKGRFPKREGIDFYHHYKKDIALFAEMGFKMLRISIHWSRIFPNGDDEKPNEKGLQYYDNVFDELLKYGIQPMVTLSHYEMPLGLIQKYNGWLGRECIEHFVCYAETVFQRYQHKVKYWLTFNEINMVTMHSPYTGGGVILDRVPESQRENAKYQALHHQFVASALAKRALEKIIPDGKMGCMFARLHTYPLTSDPKDQRLAQHCNQQNLYFTDVYARGEYPHYMKRYWAEQNVKIHKEQGDDALLKQYTVDFISFSYYVSLTVTTHKNDEMGGLFSGVKNPYLKASDWGWQIDPIGLRITLNDMYDRYQKPLFIVENGLGAFDKVEEDGSIHDLYRIDYLRAHIQQIQEAITDGVELMGYLSWAPIDLVSMSTSEMSKRYGYIYVDLDDEGNGTKKRFRKDSFYWYQKVIQSNGKDLG</sequence>
<evidence type="ECO:0000256" key="2">
    <source>
        <dbReference type="ARBA" id="ARBA00022801"/>
    </source>
</evidence>
<dbReference type="InterPro" id="IPR018120">
    <property type="entry name" value="Glyco_hydro_1_AS"/>
</dbReference>
<dbReference type="EC" id="3.2.1.-" evidence="7"/>
<evidence type="ECO:0000313" key="8">
    <source>
        <dbReference type="Proteomes" id="UP001231736"/>
    </source>
</evidence>
<dbReference type="InterPro" id="IPR033132">
    <property type="entry name" value="GH_1_N_CS"/>
</dbReference>
<evidence type="ECO:0000256" key="5">
    <source>
        <dbReference type="RuleBase" id="RU003690"/>
    </source>
</evidence>
<dbReference type="GO" id="GO:0016052">
    <property type="term" value="P:carbohydrate catabolic process"/>
    <property type="evidence" value="ECO:0007669"/>
    <property type="project" value="TreeGrafter"/>
</dbReference>
<dbReference type="PANTHER" id="PTHR10353">
    <property type="entry name" value="GLYCOSYL HYDROLASE"/>
    <property type="match status" value="1"/>
</dbReference>
<dbReference type="PROSITE" id="PS00572">
    <property type="entry name" value="GLYCOSYL_HYDROL_F1_1"/>
    <property type="match status" value="1"/>
</dbReference>
<dbReference type="Gene3D" id="3.20.20.80">
    <property type="entry name" value="Glycosidases"/>
    <property type="match status" value="1"/>
</dbReference>
<dbReference type="EMBL" id="JASAYT010000008">
    <property type="protein sequence ID" value="MDP8174559.1"/>
    <property type="molecule type" value="Genomic_DNA"/>
</dbReference>
<protein>
    <submittedName>
        <fullName evidence="7">Glycoside hydrolase family 1 protein</fullName>
        <ecNumber evidence="7">3.2.1.-</ecNumber>
    </submittedName>
</protein>
<organism evidence="7 8">
    <name type="scientific">Phocoenobacter skyensis</name>
    <dbReference type="NCBI Taxonomy" id="97481"/>
    <lineage>
        <taxon>Bacteria</taxon>
        <taxon>Pseudomonadati</taxon>
        <taxon>Pseudomonadota</taxon>
        <taxon>Gammaproteobacteria</taxon>
        <taxon>Pasteurellales</taxon>
        <taxon>Pasteurellaceae</taxon>
        <taxon>Phocoenobacter</taxon>
    </lineage>
</organism>
<accession>A0AAJ6P2C1</accession>
<dbReference type="SUPFAM" id="SSF51445">
    <property type="entry name" value="(Trans)glycosidases"/>
    <property type="match status" value="1"/>
</dbReference>
<comment type="caution">
    <text evidence="7">The sequence shown here is derived from an EMBL/GenBank/DDBJ whole genome shotgun (WGS) entry which is preliminary data.</text>
</comment>
<evidence type="ECO:0000256" key="1">
    <source>
        <dbReference type="ARBA" id="ARBA00010838"/>
    </source>
</evidence>
<evidence type="ECO:0000256" key="6">
    <source>
        <dbReference type="RuleBase" id="RU004468"/>
    </source>
</evidence>
<dbReference type="FunFam" id="3.20.20.80:FF:000004">
    <property type="entry name" value="Beta-glucosidase 6-phospho-beta-glucosidase"/>
    <property type="match status" value="1"/>
</dbReference>
<dbReference type="GO" id="GO:0005829">
    <property type="term" value="C:cytosol"/>
    <property type="evidence" value="ECO:0007669"/>
    <property type="project" value="TreeGrafter"/>
</dbReference>
<dbReference type="GO" id="GO:0008422">
    <property type="term" value="F:beta-glucosidase activity"/>
    <property type="evidence" value="ECO:0007669"/>
    <property type="project" value="TreeGrafter"/>
</dbReference>
<name>A0AAJ6P2C1_9PAST</name>
<keyword evidence="2 6" id="KW-0378">Hydrolase</keyword>
<dbReference type="InterPro" id="IPR017853">
    <property type="entry name" value="GH"/>
</dbReference>
<dbReference type="AlphaFoldDB" id="A0AAJ6P2C1"/>
<dbReference type="PROSITE" id="PS00653">
    <property type="entry name" value="GLYCOSYL_HYDROL_F1_2"/>
    <property type="match status" value="1"/>
</dbReference>